<dbReference type="Pfam" id="PF03101">
    <property type="entry name" value="FAR1"/>
    <property type="match status" value="1"/>
</dbReference>
<keyword evidence="3" id="KW-1185">Reference proteome</keyword>
<name>A0ABD3AS49_9GENT</name>
<evidence type="ECO:0000259" key="1">
    <source>
        <dbReference type="Pfam" id="PF03101"/>
    </source>
</evidence>
<dbReference type="EMBL" id="JBJUIK010000003">
    <property type="protein sequence ID" value="KAL3534044.1"/>
    <property type="molecule type" value="Genomic_DNA"/>
</dbReference>
<dbReference type="InterPro" id="IPR004330">
    <property type="entry name" value="FAR1_DNA_bnd_dom"/>
</dbReference>
<evidence type="ECO:0000313" key="2">
    <source>
        <dbReference type="EMBL" id="KAL3534044.1"/>
    </source>
</evidence>
<organism evidence="2 3">
    <name type="scientific">Cinchona calisaya</name>
    <dbReference type="NCBI Taxonomy" id="153742"/>
    <lineage>
        <taxon>Eukaryota</taxon>
        <taxon>Viridiplantae</taxon>
        <taxon>Streptophyta</taxon>
        <taxon>Embryophyta</taxon>
        <taxon>Tracheophyta</taxon>
        <taxon>Spermatophyta</taxon>
        <taxon>Magnoliopsida</taxon>
        <taxon>eudicotyledons</taxon>
        <taxon>Gunneridae</taxon>
        <taxon>Pentapetalae</taxon>
        <taxon>asterids</taxon>
        <taxon>lamiids</taxon>
        <taxon>Gentianales</taxon>
        <taxon>Rubiaceae</taxon>
        <taxon>Cinchonoideae</taxon>
        <taxon>Cinchoneae</taxon>
        <taxon>Cinchona</taxon>
    </lineage>
</organism>
<gene>
    <name evidence="2" type="ORF">ACH5RR_007565</name>
</gene>
<comment type="caution">
    <text evidence="2">The sequence shown here is derived from an EMBL/GenBank/DDBJ whole genome shotgun (WGS) entry which is preliminary data.</text>
</comment>
<dbReference type="AlphaFoldDB" id="A0ABD3AS49"/>
<feature type="domain" description="FAR1" evidence="1">
    <location>
        <begin position="11"/>
        <end position="96"/>
    </location>
</feature>
<dbReference type="PANTHER" id="PTHR46328:SF35">
    <property type="entry name" value="PROTEIN FAR1-RELATED SEQUENCE 5-LIKE"/>
    <property type="match status" value="1"/>
</dbReference>
<sequence>MEFSYEEHVRHFYRSYAQRLGFGISKISCKNGDDGKQNYFSLTCSKNGRTKSTAKHPYYRRPSTKTDCKAKINVAIMNGGIYVITHVYLDHNHAFSPRKSRHVMRSKVLDSNVKRRLELTDKTGTTLRESSFLVESGGCVNLTFDKENFSEAQSFRLKIERLGP</sequence>
<dbReference type="PANTHER" id="PTHR46328">
    <property type="entry name" value="FAR-RED IMPAIRED RESPONSIVE (FAR1) FAMILY PROTEIN-RELATED"/>
    <property type="match status" value="1"/>
</dbReference>
<reference evidence="2 3" key="1">
    <citation type="submission" date="2024-11" db="EMBL/GenBank/DDBJ databases">
        <title>A near-complete genome assembly of Cinchona calisaya.</title>
        <authorList>
            <person name="Lian D.C."/>
            <person name="Zhao X.W."/>
            <person name="Wei L."/>
        </authorList>
    </citation>
    <scope>NUCLEOTIDE SEQUENCE [LARGE SCALE GENOMIC DNA]</scope>
    <source>
        <tissue evidence="2">Nenye</tissue>
    </source>
</reference>
<protein>
    <recommendedName>
        <fullName evidence="1">FAR1 domain-containing protein</fullName>
    </recommendedName>
</protein>
<evidence type="ECO:0000313" key="3">
    <source>
        <dbReference type="Proteomes" id="UP001630127"/>
    </source>
</evidence>
<accession>A0ABD3AS49</accession>
<dbReference type="Proteomes" id="UP001630127">
    <property type="component" value="Unassembled WGS sequence"/>
</dbReference>
<proteinExistence type="predicted"/>